<accession>A0A0E9XJW1</accession>
<evidence type="ECO:0000313" key="1">
    <source>
        <dbReference type="EMBL" id="JAI01974.1"/>
    </source>
</evidence>
<sequence length="96" mass="10949">MNSLVYLLPVVWTVYPGRSWITLQSETMDILCQVAFSREGIAAAVVVSWSTPSKYLRLMKLDLKVPTDTLLFLCRFFHNPCNGTKLLYVLFLCTLS</sequence>
<proteinExistence type="predicted"/>
<dbReference type="EMBL" id="GBXM01006604">
    <property type="protein sequence ID" value="JAI01974.1"/>
    <property type="molecule type" value="Transcribed_RNA"/>
</dbReference>
<protein>
    <submittedName>
        <fullName evidence="1">Uncharacterized protein</fullName>
    </submittedName>
</protein>
<organism evidence="1">
    <name type="scientific">Anguilla anguilla</name>
    <name type="common">European freshwater eel</name>
    <name type="synonym">Muraena anguilla</name>
    <dbReference type="NCBI Taxonomy" id="7936"/>
    <lineage>
        <taxon>Eukaryota</taxon>
        <taxon>Metazoa</taxon>
        <taxon>Chordata</taxon>
        <taxon>Craniata</taxon>
        <taxon>Vertebrata</taxon>
        <taxon>Euteleostomi</taxon>
        <taxon>Actinopterygii</taxon>
        <taxon>Neopterygii</taxon>
        <taxon>Teleostei</taxon>
        <taxon>Anguilliformes</taxon>
        <taxon>Anguillidae</taxon>
        <taxon>Anguilla</taxon>
    </lineage>
</organism>
<reference evidence="1" key="2">
    <citation type="journal article" date="2015" name="Fish Shellfish Immunol.">
        <title>Early steps in the European eel (Anguilla anguilla)-Vibrio vulnificus interaction in the gills: Role of the RtxA13 toxin.</title>
        <authorList>
            <person name="Callol A."/>
            <person name="Pajuelo D."/>
            <person name="Ebbesson L."/>
            <person name="Teles M."/>
            <person name="MacKenzie S."/>
            <person name="Amaro C."/>
        </authorList>
    </citation>
    <scope>NUCLEOTIDE SEQUENCE</scope>
</reference>
<name>A0A0E9XJW1_ANGAN</name>
<reference evidence="1" key="1">
    <citation type="submission" date="2014-11" db="EMBL/GenBank/DDBJ databases">
        <authorList>
            <person name="Amaro Gonzalez C."/>
        </authorList>
    </citation>
    <scope>NUCLEOTIDE SEQUENCE</scope>
</reference>
<dbReference type="AlphaFoldDB" id="A0A0E9XJW1"/>